<evidence type="ECO:0000313" key="10">
    <source>
        <dbReference type="Proteomes" id="UP000606463"/>
    </source>
</evidence>
<dbReference type="PANTHER" id="PTHR43793">
    <property type="entry name" value="FAD SYNTHASE"/>
    <property type="match status" value="1"/>
</dbReference>
<reference evidence="9" key="1">
    <citation type="journal article" date="2020" name="ISME J.">
        <title>Gammaproteobacteria mediating utilization of methyl-, sulfur- and petroleum organic compounds in deep ocean hydrothermal plumes.</title>
        <authorList>
            <person name="Zhou Z."/>
            <person name="Liu Y."/>
            <person name="Pan J."/>
            <person name="Cron B.R."/>
            <person name="Toner B.M."/>
            <person name="Anantharaman K."/>
            <person name="Breier J.A."/>
            <person name="Dick G.J."/>
            <person name="Li M."/>
        </authorList>
    </citation>
    <scope>NUCLEOTIDE SEQUENCE</scope>
    <source>
        <strain evidence="9">SZUA-1501</strain>
    </source>
</reference>
<dbReference type="Proteomes" id="UP000606463">
    <property type="component" value="Unassembled WGS sequence"/>
</dbReference>
<keyword evidence="6" id="KW-0119">Carbohydrate metabolism</keyword>
<evidence type="ECO:0000256" key="4">
    <source>
        <dbReference type="ARBA" id="ARBA00022741"/>
    </source>
</evidence>
<accession>A0A9D1CFL8</accession>
<dbReference type="GO" id="GO:0005975">
    <property type="term" value="P:carbohydrate metabolic process"/>
    <property type="evidence" value="ECO:0007669"/>
    <property type="project" value="InterPro"/>
</dbReference>
<dbReference type="InterPro" id="IPR011914">
    <property type="entry name" value="RfaE_dom_II"/>
</dbReference>
<evidence type="ECO:0000256" key="3">
    <source>
        <dbReference type="ARBA" id="ARBA00022695"/>
    </source>
</evidence>
<dbReference type="EC" id="2.7.7.70" evidence="1"/>
<keyword evidence="5" id="KW-0067">ATP-binding</keyword>
<dbReference type="InterPro" id="IPR050385">
    <property type="entry name" value="Archaeal_FAD_synthase"/>
</dbReference>
<dbReference type="InterPro" id="IPR014729">
    <property type="entry name" value="Rossmann-like_a/b/a_fold"/>
</dbReference>
<evidence type="ECO:0000256" key="5">
    <source>
        <dbReference type="ARBA" id="ARBA00022840"/>
    </source>
</evidence>
<evidence type="ECO:0000259" key="8">
    <source>
        <dbReference type="Pfam" id="PF01467"/>
    </source>
</evidence>
<dbReference type="Gene3D" id="3.40.50.620">
    <property type="entry name" value="HUPs"/>
    <property type="match status" value="1"/>
</dbReference>
<sequence>MGKILSLEELLKELKPVRGKKRIVFTNGCFDLLHAGHVHYLNECKKLGDILVVGINSDDSIRKIKGKKRPILPLQMRAYLLSNLKAVDYVVPFGEETPIKLITAIKPDFLVKGGDWKIESIVGADFVRSYGGKVLTIPFKFDISTTKIVEEIKRRYCG</sequence>
<dbReference type="GO" id="GO:0016773">
    <property type="term" value="F:phosphotransferase activity, alcohol group as acceptor"/>
    <property type="evidence" value="ECO:0007669"/>
    <property type="project" value="InterPro"/>
</dbReference>
<dbReference type="InterPro" id="IPR004821">
    <property type="entry name" value="Cyt_trans-like"/>
</dbReference>
<evidence type="ECO:0000313" key="9">
    <source>
        <dbReference type="EMBL" id="HIP98709.1"/>
    </source>
</evidence>
<dbReference type="AlphaFoldDB" id="A0A9D1CFL8"/>
<dbReference type="NCBIfam" id="TIGR02199">
    <property type="entry name" value="rfaE_dom_II"/>
    <property type="match status" value="1"/>
</dbReference>
<organism evidence="9 10">
    <name type="scientific">Aquifex aeolicus</name>
    <dbReference type="NCBI Taxonomy" id="63363"/>
    <lineage>
        <taxon>Bacteria</taxon>
        <taxon>Pseudomonadati</taxon>
        <taxon>Aquificota</taxon>
        <taxon>Aquificia</taxon>
        <taxon>Aquificales</taxon>
        <taxon>Aquificaceae</taxon>
        <taxon>Aquifex</taxon>
    </lineage>
</organism>
<keyword evidence="4" id="KW-0547">Nucleotide-binding</keyword>
<comment type="catalytic activity">
    <reaction evidence="7">
        <text>D-glycero-beta-D-manno-heptose 1-phosphate + ATP + H(+) = ADP-D-glycero-beta-D-manno-heptose + diphosphate</text>
        <dbReference type="Rhea" id="RHEA:27465"/>
        <dbReference type="ChEBI" id="CHEBI:15378"/>
        <dbReference type="ChEBI" id="CHEBI:30616"/>
        <dbReference type="ChEBI" id="CHEBI:33019"/>
        <dbReference type="ChEBI" id="CHEBI:59967"/>
        <dbReference type="ChEBI" id="CHEBI:61593"/>
        <dbReference type="EC" id="2.7.7.70"/>
    </reaction>
</comment>
<feature type="domain" description="Cytidyltransferase-like" evidence="8">
    <location>
        <begin position="25"/>
        <end position="150"/>
    </location>
</feature>
<keyword evidence="2" id="KW-0808">Transferase</keyword>
<proteinExistence type="predicted"/>
<name>A0A9D1CFL8_AQUAO</name>
<dbReference type="Pfam" id="PF01467">
    <property type="entry name" value="CTP_transf_like"/>
    <property type="match status" value="1"/>
</dbReference>
<evidence type="ECO:0000256" key="1">
    <source>
        <dbReference type="ARBA" id="ARBA00012519"/>
    </source>
</evidence>
<dbReference type="SUPFAM" id="SSF52374">
    <property type="entry name" value="Nucleotidylyl transferase"/>
    <property type="match status" value="1"/>
</dbReference>
<dbReference type="NCBIfam" id="TIGR00125">
    <property type="entry name" value="cyt_tran_rel"/>
    <property type="match status" value="1"/>
</dbReference>
<evidence type="ECO:0000256" key="6">
    <source>
        <dbReference type="ARBA" id="ARBA00023277"/>
    </source>
</evidence>
<evidence type="ECO:0000256" key="2">
    <source>
        <dbReference type="ARBA" id="ARBA00022679"/>
    </source>
</evidence>
<dbReference type="GO" id="GO:0005524">
    <property type="term" value="F:ATP binding"/>
    <property type="evidence" value="ECO:0007669"/>
    <property type="project" value="UniProtKB-KW"/>
</dbReference>
<dbReference type="GO" id="GO:0016779">
    <property type="term" value="F:nucleotidyltransferase activity"/>
    <property type="evidence" value="ECO:0007669"/>
    <property type="project" value="UniProtKB-KW"/>
</dbReference>
<gene>
    <name evidence="9" type="primary">rfaE2</name>
    <name evidence="9" type="ORF">EYH37_05045</name>
</gene>
<keyword evidence="3 9" id="KW-0548">Nucleotidyltransferase</keyword>
<protein>
    <recommendedName>
        <fullName evidence="1">D-glycero-beta-D-manno-heptose 1-phosphate adenylyltransferase</fullName>
        <ecNumber evidence="1">2.7.7.70</ecNumber>
    </recommendedName>
</protein>
<dbReference type="EMBL" id="DQVE01000051">
    <property type="protein sequence ID" value="HIP98709.1"/>
    <property type="molecule type" value="Genomic_DNA"/>
</dbReference>
<dbReference type="PANTHER" id="PTHR43793:SF2">
    <property type="entry name" value="BIFUNCTIONAL PROTEIN HLDE"/>
    <property type="match status" value="1"/>
</dbReference>
<comment type="caution">
    <text evidence="9">The sequence shown here is derived from an EMBL/GenBank/DDBJ whole genome shotgun (WGS) entry which is preliminary data.</text>
</comment>
<evidence type="ECO:0000256" key="7">
    <source>
        <dbReference type="ARBA" id="ARBA00047428"/>
    </source>
</evidence>